<proteinExistence type="predicted"/>
<dbReference type="Proteomes" id="UP000242715">
    <property type="component" value="Unassembled WGS sequence"/>
</dbReference>
<name>A0A2Z6M1J5_TRISU</name>
<feature type="repeat" description="PPR" evidence="2">
    <location>
        <begin position="106"/>
        <end position="140"/>
    </location>
</feature>
<organism evidence="3 4">
    <name type="scientific">Trifolium subterraneum</name>
    <name type="common">Subterranean clover</name>
    <dbReference type="NCBI Taxonomy" id="3900"/>
    <lineage>
        <taxon>Eukaryota</taxon>
        <taxon>Viridiplantae</taxon>
        <taxon>Streptophyta</taxon>
        <taxon>Embryophyta</taxon>
        <taxon>Tracheophyta</taxon>
        <taxon>Spermatophyta</taxon>
        <taxon>Magnoliopsida</taxon>
        <taxon>eudicotyledons</taxon>
        <taxon>Gunneridae</taxon>
        <taxon>Pentapetalae</taxon>
        <taxon>rosids</taxon>
        <taxon>fabids</taxon>
        <taxon>Fabales</taxon>
        <taxon>Fabaceae</taxon>
        <taxon>Papilionoideae</taxon>
        <taxon>50 kb inversion clade</taxon>
        <taxon>NPAAA clade</taxon>
        <taxon>Hologalegina</taxon>
        <taxon>IRL clade</taxon>
        <taxon>Trifolieae</taxon>
        <taxon>Trifolium</taxon>
    </lineage>
</organism>
<dbReference type="EMBL" id="DF973189">
    <property type="protein sequence ID" value="GAU18800.1"/>
    <property type="molecule type" value="Genomic_DNA"/>
</dbReference>
<dbReference type="PANTHER" id="PTHR47859:SF1">
    <property type="entry name" value="PENTATRICOPEPTIDE REPEAT-CONTAINING PROTEIN"/>
    <property type="match status" value="1"/>
</dbReference>
<feature type="repeat" description="PPR" evidence="2">
    <location>
        <begin position="295"/>
        <end position="329"/>
    </location>
</feature>
<keyword evidence="4" id="KW-1185">Reference proteome</keyword>
<dbReference type="InterPro" id="IPR002885">
    <property type="entry name" value="PPR_rpt"/>
</dbReference>
<dbReference type="PANTHER" id="PTHR47859">
    <property type="entry name" value="PENTATRICOPEPTIDE REPEAT-CONTAINING PROTEIN"/>
    <property type="match status" value="1"/>
</dbReference>
<dbReference type="OrthoDB" id="119302at2759"/>
<evidence type="ECO:0008006" key="5">
    <source>
        <dbReference type="Google" id="ProtNLM"/>
    </source>
</evidence>
<evidence type="ECO:0000256" key="1">
    <source>
        <dbReference type="ARBA" id="ARBA00022737"/>
    </source>
</evidence>
<dbReference type="Gene3D" id="1.25.40.10">
    <property type="entry name" value="Tetratricopeptide repeat domain"/>
    <property type="match status" value="3"/>
</dbReference>
<sequence length="555" mass="62565">MVSLAMRGNISIGRTVYGKLYSTRLDIPVPSNDGLGSTILDLRNSKQHGSCILAPPMYLPDTISASTEQQVICTDNRKAKCAETNGLNGQKHSLLTKMQNLGLQPSSHTYDGIIRAIVSQRSFGDAMRMLKKMQQENLKLYDSTLATLSITFSRELQLDLAESLLNQISECLYPHPYNALLASCDALNQPERALRVLAKMRKIKLLPDMRTYELLFSLFGIVNAPYEDSNMLSQEVAAKRIKAIERDMANNGFQHSHLSLKNILKSLGEEGMIRELVQYLHVAENLFIYSNPSLGTDMYNIVLHYLVEAQESHMAIEIFKKMKLCGCHPDSTTYNIMIDCCSIIRSYRSASLLISMMIREGFCPVACTYTALIKILLEDENFNEALNVLERIKLDGIKLDVLLFNTFLRQACYKGRIDVIEFIVEFMHQEKVQPDPTTCGYVFSAYVNSGFQNTAIEALQVLSLRMMSEDGNILNARKSFVDEFILDEDLASESHLYKLFEDSEDEVAIGLLNLRWCAIIGFPICASADQSLWAKRLESRFQKRLASGSGRGEQL</sequence>
<dbReference type="AlphaFoldDB" id="A0A2Z6M1J5"/>
<protein>
    <recommendedName>
        <fullName evidence="5">Pentacotripeptide-repeat region of PRORP domain-containing protein</fullName>
    </recommendedName>
</protein>
<dbReference type="Pfam" id="PF13812">
    <property type="entry name" value="PPR_3"/>
    <property type="match status" value="3"/>
</dbReference>
<keyword evidence="1" id="KW-0677">Repeat</keyword>
<dbReference type="PROSITE" id="PS51375">
    <property type="entry name" value="PPR"/>
    <property type="match status" value="3"/>
</dbReference>
<evidence type="ECO:0000313" key="3">
    <source>
        <dbReference type="EMBL" id="GAU18800.1"/>
    </source>
</evidence>
<reference evidence="4" key="1">
    <citation type="journal article" date="2017" name="Front. Plant Sci.">
        <title>Climate Clever Clovers: New Paradigm to Reduce the Environmental Footprint of Ruminants by Breeding Low Methanogenic Forages Utilizing Haplotype Variation.</title>
        <authorList>
            <person name="Kaur P."/>
            <person name="Appels R."/>
            <person name="Bayer P.E."/>
            <person name="Keeble-Gagnere G."/>
            <person name="Wang J."/>
            <person name="Hirakawa H."/>
            <person name="Shirasawa K."/>
            <person name="Vercoe P."/>
            <person name="Stefanova K."/>
            <person name="Durmic Z."/>
            <person name="Nichols P."/>
            <person name="Revell C."/>
            <person name="Isobe S.N."/>
            <person name="Edwards D."/>
            <person name="Erskine W."/>
        </authorList>
    </citation>
    <scope>NUCLEOTIDE SEQUENCE [LARGE SCALE GENOMIC DNA]</scope>
    <source>
        <strain evidence="4">cv. Daliak</strain>
    </source>
</reference>
<dbReference type="Pfam" id="PF13041">
    <property type="entry name" value="PPR_2"/>
    <property type="match status" value="1"/>
</dbReference>
<dbReference type="InterPro" id="IPR011990">
    <property type="entry name" value="TPR-like_helical_dom_sf"/>
</dbReference>
<accession>A0A2Z6M1J5</accession>
<evidence type="ECO:0000313" key="4">
    <source>
        <dbReference type="Proteomes" id="UP000242715"/>
    </source>
</evidence>
<dbReference type="NCBIfam" id="TIGR00756">
    <property type="entry name" value="PPR"/>
    <property type="match status" value="3"/>
</dbReference>
<gene>
    <name evidence="3" type="ORF">TSUD_80890</name>
</gene>
<feature type="repeat" description="PPR" evidence="2">
    <location>
        <begin position="330"/>
        <end position="364"/>
    </location>
</feature>
<evidence type="ECO:0000256" key="2">
    <source>
        <dbReference type="PROSITE-ProRule" id="PRU00708"/>
    </source>
</evidence>